<evidence type="ECO:0000313" key="2">
    <source>
        <dbReference type="Proteomes" id="UP001501251"/>
    </source>
</evidence>
<dbReference type="Proteomes" id="UP001501251">
    <property type="component" value="Unassembled WGS sequence"/>
</dbReference>
<sequence length="211" mass="23464">MTDPHEEFGWLSEFGPLHDVSCVSFVRSLTPVEALTRLGAETGGIEAAAFEELQERTMKCVDSDDRMRIGYVGALEKDGWTVLIQLWGASIAVERSLLRRLSQATEVVSINRNLHATDFFVYAADGDLVTWFDLLGPEARVGSDPDRLVDMMREVGLDPDLDPDLDLDEDLEDSDPGEFPRAFALARKITGFPFSQNMLDTRLLGAVINSR</sequence>
<protein>
    <recommendedName>
        <fullName evidence="3">CdiI immunity protein domain-containing protein</fullName>
    </recommendedName>
</protein>
<gene>
    <name evidence="1" type="ORF">GCM10022252_10400</name>
</gene>
<name>A0ABP8AG17_9ACTN</name>
<comment type="caution">
    <text evidence="1">The sequence shown here is derived from an EMBL/GenBank/DDBJ whole genome shotgun (WGS) entry which is preliminary data.</text>
</comment>
<reference evidence="2" key="1">
    <citation type="journal article" date="2019" name="Int. J. Syst. Evol. Microbiol.">
        <title>The Global Catalogue of Microorganisms (GCM) 10K type strain sequencing project: providing services to taxonomists for standard genome sequencing and annotation.</title>
        <authorList>
            <consortium name="The Broad Institute Genomics Platform"/>
            <consortium name="The Broad Institute Genome Sequencing Center for Infectious Disease"/>
            <person name="Wu L."/>
            <person name="Ma J."/>
        </authorList>
    </citation>
    <scope>NUCLEOTIDE SEQUENCE [LARGE SCALE GENOMIC DNA]</scope>
    <source>
        <strain evidence="2">JCM 17388</strain>
    </source>
</reference>
<accession>A0ABP8AG17</accession>
<evidence type="ECO:0000313" key="1">
    <source>
        <dbReference type="EMBL" id="GAA4183254.1"/>
    </source>
</evidence>
<evidence type="ECO:0008006" key="3">
    <source>
        <dbReference type="Google" id="ProtNLM"/>
    </source>
</evidence>
<dbReference type="EMBL" id="BAABAQ010000001">
    <property type="protein sequence ID" value="GAA4183254.1"/>
    <property type="molecule type" value="Genomic_DNA"/>
</dbReference>
<organism evidence="1 2">
    <name type="scientific">Streptosporangium oxazolinicum</name>
    <dbReference type="NCBI Taxonomy" id="909287"/>
    <lineage>
        <taxon>Bacteria</taxon>
        <taxon>Bacillati</taxon>
        <taxon>Actinomycetota</taxon>
        <taxon>Actinomycetes</taxon>
        <taxon>Streptosporangiales</taxon>
        <taxon>Streptosporangiaceae</taxon>
        <taxon>Streptosporangium</taxon>
    </lineage>
</organism>
<proteinExistence type="predicted"/>
<dbReference type="InterPro" id="IPR045592">
    <property type="entry name" value="DUF6461"/>
</dbReference>
<keyword evidence="2" id="KW-1185">Reference proteome</keyword>
<dbReference type="Pfam" id="PF20062">
    <property type="entry name" value="DUF6461"/>
    <property type="match status" value="1"/>
</dbReference>